<accession>A0A9D4A142</accession>
<evidence type="ECO:0000313" key="3">
    <source>
        <dbReference type="Proteomes" id="UP000828251"/>
    </source>
</evidence>
<evidence type="ECO:0000313" key="2">
    <source>
        <dbReference type="EMBL" id="KAH1080785.1"/>
    </source>
</evidence>
<comment type="caution">
    <text evidence="2">The sequence shown here is derived from an EMBL/GenBank/DDBJ whole genome shotgun (WGS) entry which is preliminary data.</text>
</comment>
<sequence>MRTIIRGCKVQLIPEKSRNEIGKGKKLRRQQLQAKGKKTRETEREHREELVFSLSYLETLVFSVFRPTLPASHPSYPLHPASFSFFTSSRKRPPFPPLTCNPLPFISQF</sequence>
<protein>
    <submittedName>
        <fullName evidence="2">Uncharacterized protein</fullName>
    </submittedName>
</protein>
<dbReference type="EMBL" id="JAIQCV010000007">
    <property type="protein sequence ID" value="KAH1080785.1"/>
    <property type="molecule type" value="Genomic_DNA"/>
</dbReference>
<proteinExistence type="predicted"/>
<gene>
    <name evidence="2" type="ORF">J1N35_020546</name>
</gene>
<organism evidence="2 3">
    <name type="scientific">Gossypium stocksii</name>
    <dbReference type="NCBI Taxonomy" id="47602"/>
    <lineage>
        <taxon>Eukaryota</taxon>
        <taxon>Viridiplantae</taxon>
        <taxon>Streptophyta</taxon>
        <taxon>Embryophyta</taxon>
        <taxon>Tracheophyta</taxon>
        <taxon>Spermatophyta</taxon>
        <taxon>Magnoliopsida</taxon>
        <taxon>eudicotyledons</taxon>
        <taxon>Gunneridae</taxon>
        <taxon>Pentapetalae</taxon>
        <taxon>rosids</taxon>
        <taxon>malvids</taxon>
        <taxon>Malvales</taxon>
        <taxon>Malvaceae</taxon>
        <taxon>Malvoideae</taxon>
        <taxon>Gossypium</taxon>
    </lineage>
</organism>
<keyword evidence="3" id="KW-1185">Reference proteome</keyword>
<evidence type="ECO:0000256" key="1">
    <source>
        <dbReference type="SAM" id="MobiDB-lite"/>
    </source>
</evidence>
<name>A0A9D4A142_9ROSI</name>
<dbReference type="AlphaFoldDB" id="A0A9D4A142"/>
<feature type="region of interest" description="Disordered" evidence="1">
    <location>
        <begin position="19"/>
        <end position="43"/>
    </location>
</feature>
<reference evidence="2 3" key="1">
    <citation type="journal article" date="2021" name="Plant Biotechnol. J.">
        <title>Multi-omics assisted identification of the key and species-specific regulatory components of drought-tolerant mechanisms in Gossypium stocksii.</title>
        <authorList>
            <person name="Yu D."/>
            <person name="Ke L."/>
            <person name="Zhang D."/>
            <person name="Wu Y."/>
            <person name="Sun Y."/>
            <person name="Mei J."/>
            <person name="Sun J."/>
            <person name="Sun Y."/>
        </authorList>
    </citation>
    <scope>NUCLEOTIDE SEQUENCE [LARGE SCALE GENOMIC DNA]</scope>
    <source>
        <strain evidence="3">cv. E1</strain>
        <tissue evidence="2">Leaf</tissue>
    </source>
</reference>
<dbReference type="Proteomes" id="UP000828251">
    <property type="component" value="Unassembled WGS sequence"/>
</dbReference>